<dbReference type="PROSITE" id="PS00061">
    <property type="entry name" value="ADH_SHORT"/>
    <property type="match status" value="1"/>
</dbReference>
<dbReference type="GO" id="GO:0016491">
    <property type="term" value="F:oxidoreductase activity"/>
    <property type="evidence" value="ECO:0007669"/>
    <property type="project" value="UniProtKB-KW"/>
</dbReference>
<dbReference type="PANTHER" id="PTHR43658">
    <property type="entry name" value="SHORT-CHAIN DEHYDROGENASE/REDUCTASE"/>
    <property type="match status" value="1"/>
</dbReference>
<keyword evidence="1" id="KW-0560">Oxidoreductase</keyword>
<dbReference type="AlphaFoldDB" id="A0A7S0GSC7"/>
<dbReference type="Pfam" id="PF13561">
    <property type="entry name" value="adh_short_C2"/>
    <property type="match status" value="1"/>
</dbReference>
<dbReference type="PRINTS" id="PR00080">
    <property type="entry name" value="SDRFAMILY"/>
</dbReference>
<reference evidence="2" key="1">
    <citation type="submission" date="2021-01" db="EMBL/GenBank/DDBJ databases">
        <authorList>
            <person name="Corre E."/>
            <person name="Pelletier E."/>
            <person name="Niang G."/>
            <person name="Scheremetjew M."/>
            <person name="Finn R."/>
            <person name="Kale V."/>
            <person name="Holt S."/>
            <person name="Cochrane G."/>
            <person name="Meng A."/>
            <person name="Brown T."/>
            <person name="Cohen L."/>
        </authorList>
    </citation>
    <scope>NUCLEOTIDE SEQUENCE</scope>
    <source>
        <strain evidence="2">CCMP2058</strain>
    </source>
</reference>
<dbReference type="Gene3D" id="3.40.50.720">
    <property type="entry name" value="NAD(P)-binding Rossmann-like Domain"/>
    <property type="match status" value="1"/>
</dbReference>
<evidence type="ECO:0000256" key="1">
    <source>
        <dbReference type="ARBA" id="ARBA00023002"/>
    </source>
</evidence>
<sequence length="126" mass="13572">MVKNPLIDGERGVIINTASAAAYEGQVGQSAYSASKGGIVSMTLPLARELASHSIRCNAISPGLFKTPIFSTLPKKAIDVLAKQCEFPKRFGKPEEFASLCQHMISNVYINGTVVRIDAAMRMSKL</sequence>
<name>A0A7S0GSC7_9EUKA</name>
<dbReference type="PANTHER" id="PTHR43658:SF8">
    <property type="entry name" value="17-BETA-HYDROXYSTEROID DEHYDROGENASE 14-RELATED"/>
    <property type="match status" value="1"/>
</dbReference>
<dbReference type="PRINTS" id="PR00081">
    <property type="entry name" value="GDHRDH"/>
</dbReference>
<dbReference type="SUPFAM" id="SSF51735">
    <property type="entry name" value="NAD(P)-binding Rossmann-fold domains"/>
    <property type="match status" value="1"/>
</dbReference>
<accession>A0A7S0GSC7</accession>
<evidence type="ECO:0000313" key="2">
    <source>
        <dbReference type="EMBL" id="CAD8433903.1"/>
    </source>
</evidence>
<gene>
    <name evidence="2" type="ORF">LAMO00422_LOCUS2818</name>
</gene>
<protein>
    <submittedName>
        <fullName evidence="2">Uncharacterized protein</fullName>
    </submittedName>
</protein>
<dbReference type="EMBL" id="HBEM01004026">
    <property type="protein sequence ID" value="CAD8433903.1"/>
    <property type="molecule type" value="Transcribed_RNA"/>
</dbReference>
<proteinExistence type="predicted"/>
<dbReference type="InterPro" id="IPR036291">
    <property type="entry name" value="NAD(P)-bd_dom_sf"/>
</dbReference>
<dbReference type="InterPro" id="IPR002347">
    <property type="entry name" value="SDR_fam"/>
</dbReference>
<dbReference type="InterPro" id="IPR020904">
    <property type="entry name" value="Sc_DH/Rdtase_CS"/>
</dbReference>
<organism evidence="2">
    <name type="scientific">Amorphochlora amoebiformis</name>
    <dbReference type="NCBI Taxonomy" id="1561963"/>
    <lineage>
        <taxon>Eukaryota</taxon>
        <taxon>Sar</taxon>
        <taxon>Rhizaria</taxon>
        <taxon>Cercozoa</taxon>
        <taxon>Chlorarachniophyceae</taxon>
        <taxon>Amorphochlora</taxon>
    </lineage>
</organism>